<evidence type="ECO:0000313" key="5">
    <source>
        <dbReference type="EMBL" id="KUF11363.1"/>
    </source>
</evidence>
<dbReference type="OrthoDB" id="9759894at2"/>
<feature type="transmembrane region" description="Helical" evidence="3">
    <location>
        <begin position="576"/>
        <end position="596"/>
    </location>
</feature>
<feature type="transmembrane region" description="Helical" evidence="3">
    <location>
        <begin position="891"/>
        <end position="907"/>
    </location>
</feature>
<dbReference type="GO" id="GO:0005886">
    <property type="term" value="C:plasma membrane"/>
    <property type="evidence" value="ECO:0007669"/>
    <property type="project" value="UniProtKB-SubCell"/>
</dbReference>
<reference evidence="5 6" key="1">
    <citation type="submission" date="2015-12" db="EMBL/GenBank/DDBJ databases">
        <authorList>
            <person name="Shamseldin A."/>
            <person name="Moawad H."/>
            <person name="Abd El-Rahim W.M."/>
            <person name="Sadowsky M.J."/>
        </authorList>
    </citation>
    <scope>NUCLEOTIDE SEQUENCE [LARGE SCALE GENOMIC DNA]</scope>
    <source>
        <strain evidence="5 6">SJ5A-1</strain>
    </source>
</reference>
<feature type="transmembrane region" description="Helical" evidence="3">
    <location>
        <begin position="455"/>
        <end position="474"/>
    </location>
</feature>
<feature type="transmembrane region" description="Helical" evidence="3">
    <location>
        <begin position="521"/>
        <end position="539"/>
    </location>
</feature>
<feature type="transmembrane region" description="Helical" evidence="3">
    <location>
        <begin position="494"/>
        <end position="515"/>
    </location>
</feature>
<dbReference type="STRING" id="1685382.AVJ23_06245"/>
<feature type="transmembrane region" description="Helical" evidence="3">
    <location>
        <begin position="45"/>
        <end position="63"/>
    </location>
</feature>
<keyword evidence="3" id="KW-0812">Transmembrane</keyword>
<evidence type="ECO:0000256" key="3">
    <source>
        <dbReference type="SAM" id="Phobius"/>
    </source>
</evidence>
<feature type="transmembrane region" description="Helical" evidence="3">
    <location>
        <begin position="762"/>
        <end position="781"/>
    </location>
</feature>
<feature type="region of interest" description="Disordered" evidence="2">
    <location>
        <begin position="1"/>
        <end position="24"/>
    </location>
</feature>
<feature type="transmembrane region" description="Helical" evidence="3">
    <location>
        <begin position="658"/>
        <end position="679"/>
    </location>
</feature>
<dbReference type="EMBL" id="LPXO01000003">
    <property type="protein sequence ID" value="KUF11363.1"/>
    <property type="molecule type" value="Genomic_DNA"/>
</dbReference>
<feature type="transmembrane region" description="Helical" evidence="3">
    <location>
        <begin position="420"/>
        <end position="443"/>
    </location>
</feature>
<feature type="transmembrane region" description="Helical" evidence="3">
    <location>
        <begin position="608"/>
        <end position="628"/>
    </location>
</feature>
<keyword evidence="3" id="KW-1133">Transmembrane helix</keyword>
<feature type="transmembrane region" description="Helical" evidence="3">
    <location>
        <begin position="130"/>
        <end position="148"/>
    </location>
</feature>
<dbReference type="Proteomes" id="UP000054396">
    <property type="component" value="Unassembled WGS sequence"/>
</dbReference>
<dbReference type="Pfam" id="PF06808">
    <property type="entry name" value="DctM"/>
    <property type="match status" value="1"/>
</dbReference>
<feature type="transmembrane region" description="Helical" evidence="3">
    <location>
        <begin position="186"/>
        <end position="204"/>
    </location>
</feature>
<dbReference type="PANTHER" id="PTHR43849">
    <property type="entry name" value="BLL3936 PROTEIN"/>
    <property type="match status" value="1"/>
</dbReference>
<evidence type="ECO:0000256" key="1">
    <source>
        <dbReference type="RuleBase" id="RU369079"/>
    </source>
</evidence>
<proteinExistence type="predicted"/>
<evidence type="ECO:0000313" key="6">
    <source>
        <dbReference type="Proteomes" id="UP000054396"/>
    </source>
</evidence>
<comment type="function">
    <text evidence="1">Part of the tripartite ATP-independent periplasmic (TRAP) transport system.</text>
</comment>
<organism evidence="5 6">
    <name type="scientific">Pseudoponticoccus marisrubri</name>
    <dbReference type="NCBI Taxonomy" id="1685382"/>
    <lineage>
        <taxon>Bacteria</taxon>
        <taxon>Pseudomonadati</taxon>
        <taxon>Pseudomonadota</taxon>
        <taxon>Alphaproteobacteria</taxon>
        <taxon>Rhodobacterales</taxon>
        <taxon>Roseobacteraceae</taxon>
        <taxon>Pseudoponticoccus</taxon>
    </lineage>
</organism>
<dbReference type="PANTHER" id="PTHR43849:SF2">
    <property type="entry name" value="BLL3936 PROTEIN"/>
    <property type="match status" value="1"/>
</dbReference>
<keyword evidence="6" id="KW-1185">Reference proteome</keyword>
<name>A0A0W7WL70_9RHOB</name>
<dbReference type="InterPro" id="IPR011853">
    <property type="entry name" value="TRAP_DctM-Dct_fused"/>
</dbReference>
<accession>A0A0W7WL70</accession>
<keyword evidence="3" id="KW-0472">Membrane</keyword>
<dbReference type="AlphaFoldDB" id="A0A0W7WL70"/>
<feature type="transmembrane region" description="Helical" evidence="3">
    <location>
        <begin position="360"/>
        <end position="377"/>
    </location>
</feature>
<gene>
    <name evidence="5" type="ORF">AVJ23_06245</name>
</gene>
<comment type="caution">
    <text evidence="5">The sequence shown here is derived from an EMBL/GenBank/DDBJ whole genome shotgun (WGS) entry which is preliminary data.</text>
</comment>
<evidence type="ECO:0000259" key="4">
    <source>
        <dbReference type="Pfam" id="PF06808"/>
    </source>
</evidence>
<protein>
    <submittedName>
        <fullName evidence="5">C4-dicarboxylate ABC transporter</fullName>
    </submittedName>
</protein>
<keyword evidence="1" id="KW-0997">Cell inner membrane</keyword>
<comment type="subcellular location">
    <subcellularLocation>
        <location evidence="1">Cell inner membrane</location>
        <topology evidence="1">Multi-pass membrane protein</topology>
    </subcellularLocation>
</comment>
<feature type="transmembrane region" description="Helical" evidence="3">
    <location>
        <begin position="155"/>
        <end position="174"/>
    </location>
</feature>
<dbReference type="InterPro" id="IPR010656">
    <property type="entry name" value="DctM"/>
</dbReference>
<feature type="transmembrane region" description="Helical" evidence="3">
    <location>
        <begin position="253"/>
        <end position="276"/>
    </location>
</feature>
<dbReference type="Pfam" id="PF11874">
    <property type="entry name" value="DUF3394"/>
    <property type="match status" value="1"/>
</dbReference>
<dbReference type="RefSeq" id="WP_058861308.1">
    <property type="nucleotide sequence ID" value="NZ_LPXO01000003.1"/>
</dbReference>
<feature type="transmembrane region" description="Helical" evidence="3">
    <location>
        <begin position="211"/>
        <end position="233"/>
    </location>
</feature>
<dbReference type="NCBIfam" id="TIGR02123">
    <property type="entry name" value="TRAP_fused"/>
    <property type="match status" value="1"/>
</dbReference>
<feature type="transmembrane region" description="Helical" evidence="3">
    <location>
        <begin position="383"/>
        <end position="400"/>
    </location>
</feature>
<feature type="transmembrane region" description="Helical" evidence="3">
    <location>
        <begin position="106"/>
        <end position="124"/>
    </location>
</feature>
<feature type="transmembrane region" description="Helical" evidence="3">
    <location>
        <begin position="83"/>
        <end position="99"/>
    </location>
</feature>
<evidence type="ECO:0000256" key="2">
    <source>
        <dbReference type="SAM" id="MobiDB-lite"/>
    </source>
</evidence>
<keyword evidence="1" id="KW-0813">Transport</keyword>
<keyword evidence="1" id="KW-1003">Cell membrane</keyword>
<feature type="transmembrane region" description="Helical" evidence="3">
    <location>
        <begin position="635"/>
        <end position="652"/>
    </location>
</feature>
<dbReference type="GO" id="GO:0022857">
    <property type="term" value="F:transmembrane transporter activity"/>
    <property type="evidence" value="ECO:0007669"/>
    <property type="project" value="UniProtKB-UniRule"/>
</dbReference>
<sequence length="920" mass="97570">MSDDKQFQSAAVEQEASGKGGLSQEELDELVASTDTGGRSPSGPIGTFLLLTALAWSLFQLWVASPLPFMLNFGVFNQADTRAVHLAFALFLAFLAYPSQRTPAQMGLALVVPALLTVFFMVGAKEGTPIWWIPVIGIGVIAAILLGSPKDRIPAWEWALAILGAVASLYTLFFSDQIATRVGAPILQDFVIAVIGLLLLLEATRRSLGPALMIVATVFLAYTFLGPYMPGIIAHKGNSLSEVVNHQWITTEGVFGIALGVSASFVFLFVLFGSLLDKAGAGNYFIQVAFSLMGHMRGGPAKAAVVSSAMTGLISGSSIANVVTTGTFTIPLMKRVGFSSEKAGAVEVASSVNGQIMPPVMGAAAFLMVEYVGIPYFDVVKHAFVPAVISYIALVYIVHLEAMKANMQGLPRAVEPKPLVAWLISTSFIIASICALSFAVYYLMGWIRPAFPETAGYIVFVLLVVVYIGLLYIASKQPPLKMEDPNKPVEKLPLPGPTVKSGLHFILPVVVLVWALMVDRLSPGLSAFWAASFMIFILITQRPILAVMRNAGDIAGATRAGFIDLLEGLVAGARNMIGIGIATATAGIIVGAVSQTGVGSALADVVEVLSGGNIMAILALTAILSLILGMGLPTTANYIVVSALLAPVIVTLGQQNGLIVPLIAVHLFVFYFGIMADVTPPVGLASFAAAAVSGGDPIKTGVVAFFYSLRTAALPFLFIFNTDLLLIDVGWVQGIFVFVMSTIAMLLFAAATQGWFLTRNQIHETVLLLLIAFTFFRPGFWMDMVVSPFESVPPAQIEQAFGDTPPGQDLRLTVDGLNAVGDPVTFTALLTVPEGETGADRIAAAGIEYLNNDGTIMIDNVSFGSPAQDAGLDWDQEIVEVLAPAPQPTKYLMYLPALALLALVVFMQRGRAQRRSAVAA</sequence>
<feature type="domain" description="TRAP C4-dicarboxylate transport system permease DctM subunit" evidence="4">
    <location>
        <begin position="196"/>
        <end position="465"/>
    </location>
</feature>
<feature type="transmembrane region" description="Helical" evidence="3">
    <location>
        <begin position="731"/>
        <end position="750"/>
    </location>
</feature>
<dbReference type="InterPro" id="IPR021814">
    <property type="entry name" value="DUF3394"/>
</dbReference>